<sequence length="308" mass="33253">MTQHSAQLTSPFPDLEAIPAVSCTVGESPMWHAQQAAWYWVDIPAKTIWKLDAGSGELRSWQTTEMVACIALKDDGDFIAGMESGIFNLHLGTGSAALQTHLAAPDTLGTGMRFNDGRCDRQGRFWSGTMFMDMAAAKAIGLLYRYSQQQGLSTPFVSNLLTQNGLAWSPDGKTMYLSDSHPASQTIWTFDYDVDDGVPHGQRVFMDMKPLAGRPDGAAMDVDGCYWICGNDGGCLLRFTPTGRLDRTIPLPMAKPSMCTFGGANMDTLLVTSIGAGKAEHDQWAGSVILVRPGVCGVPETPFASTLN</sequence>
<dbReference type="EMBL" id="JACOGF010000002">
    <property type="protein sequence ID" value="MBC3917006.1"/>
    <property type="molecule type" value="Genomic_DNA"/>
</dbReference>
<dbReference type="InterPro" id="IPR011042">
    <property type="entry name" value="6-blade_b-propeller_TolB-like"/>
</dbReference>
<protein>
    <submittedName>
        <fullName evidence="3">SMP-30/gluconolactonase/LRE family protein</fullName>
    </submittedName>
</protein>
<reference evidence="3 4" key="1">
    <citation type="submission" date="2020-08" db="EMBL/GenBank/DDBJ databases">
        <title>Novel species isolated from subtropical streams in China.</title>
        <authorList>
            <person name="Lu H."/>
        </authorList>
    </citation>
    <scope>NUCLEOTIDE SEQUENCE [LARGE SCALE GENOMIC DNA]</scope>
    <source>
        <strain evidence="3 4">CY18W</strain>
    </source>
</reference>
<evidence type="ECO:0000313" key="4">
    <source>
        <dbReference type="Proteomes" id="UP000650424"/>
    </source>
</evidence>
<dbReference type="InterPro" id="IPR005511">
    <property type="entry name" value="SMP-30"/>
</dbReference>
<feature type="domain" description="SMP-30/Gluconolactonase/LRE-like region" evidence="2">
    <location>
        <begin position="25"/>
        <end position="274"/>
    </location>
</feature>
<keyword evidence="4" id="KW-1185">Reference proteome</keyword>
<dbReference type="InterPro" id="IPR013658">
    <property type="entry name" value="SGL"/>
</dbReference>
<gene>
    <name evidence="3" type="ORF">H8L32_05915</name>
</gene>
<dbReference type="Gene3D" id="2.120.10.30">
    <property type="entry name" value="TolB, C-terminal domain"/>
    <property type="match status" value="1"/>
</dbReference>
<comment type="similarity">
    <text evidence="1">Belongs to the SMP-30/CGR1 family.</text>
</comment>
<evidence type="ECO:0000313" key="3">
    <source>
        <dbReference type="EMBL" id="MBC3917006.1"/>
    </source>
</evidence>
<comment type="caution">
    <text evidence="3">The sequence shown here is derived from an EMBL/GenBank/DDBJ whole genome shotgun (WGS) entry which is preliminary data.</text>
</comment>
<evidence type="ECO:0000259" key="2">
    <source>
        <dbReference type="Pfam" id="PF08450"/>
    </source>
</evidence>
<name>A0ABR6ZM77_9BURK</name>
<dbReference type="Pfam" id="PF08450">
    <property type="entry name" value="SGL"/>
    <property type="match status" value="1"/>
</dbReference>
<evidence type="ECO:0000256" key="1">
    <source>
        <dbReference type="ARBA" id="ARBA00008853"/>
    </source>
</evidence>
<dbReference type="PANTHER" id="PTHR10907:SF47">
    <property type="entry name" value="REGUCALCIN"/>
    <property type="match status" value="1"/>
</dbReference>
<dbReference type="RefSeq" id="WP_186946222.1">
    <property type="nucleotide sequence ID" value="NZ_JACOGF010000002.1"/>
</dbReference>
<dbReference type="Proteomes" id="UP000650424">
    <property type="component" value="Unassembled WGS sequence"/>
</dbReference>
<dbReference type="PANTHER" id="PTHR10907">
    <property type="entry name" value="REGUCALCIN"/>
    <property type="match status" value="1"/>
</dbReference>
<dbReference type="PRINTS" id="PR01790">
    <property type="entry name" value="SMP30FAMILY"/>
</dbReference>
<organism evidence="3 4">
    <name type="scientific">Undibacterium hunanense</name>
    <dbReference type="NCBI Taxonomy" id="2762292"/>
    <lineage>
        <taxon>Bacteria</taxon>
        <taxon>Pseudomonadati</taxon>
        <taxon>Pseudomonadota</taxon>
        <taxon>Betaproteobacteria</taxon>
        <taxon>Burkholderiales</taxon>
        <taxon>Oxalobacteraceae</taxon>
        <taxon>Undibacterium</taxon>
    </lineage>
</organism>
<dbReference type="SUPFAM" id="SSF63829">
    <property type="entry name" value="Calcium-dependent phosphotriesterase"/>
    <property type="match status" value="1"/>
</dbReference>
<accession>A0ABR6ZM77</accession>
<proteinExistence type="inferred from homology"/>